<feature type="transmembrane region" description="Helical" evidence="9">
    <location>
        <begin position="59"/>
        <end position="77"/>
    </location>
</feature>
<feature type="transmembrane region" description="Helical" evidence="9">
    <location>
        <begin position="262"/>
        <end position="286"/>
    </location>
</feature>
<dbReference type="Gene3D" id="3.30.70.1450">
    <property type="entry name" value="Regulator of K+ conductance, C-terminal domain"/>
    <property type="match status" value="1"/>
</dbReference>
<feature type="transmembrane region" description="Helical" evidence="9">
    <location>
        <begin position="292"/>
        <end position="317"/>
    </location>
</feature>
<gene>
    <name evidence="11" type="ORF">ERS852471_00608</name>
</gene>
<evidence type="ECO:0000256" key="7">
    <source>
        <dbReference type="ARBA" id="ARBA00023065"/>
    </source>
</evidence>
<evidence type="ECO:0000256" key="8">
    <source>
        <dbReference type="ARBA" id="ARBA00023136"/>
    </source>
</evidence>
<dbReference type="InterPro" id="IPR038770">
    <property type="entry name" value="Na+/solute_symporter_sf"/>
</dbReference>
<reference evidence="11 12" key="1">
    <citation type="submission" date="2015-09" db="EMBL/GenBank/DDBJ databases">
        <authorList>
            <consortium name="Pathogen Informatics"/>
        </authorList>
    </citation>
    <scope>NUCLEOTIDE SEQUENCE [LARGE SCALE GENOMIC DNA]</scope>
    <source>
        <strain evidence="11 12">2789STDY5834856</strain>
    </source>
</reference>
<evidence type="ECO:0000256" key="5">
    <source>
        <dbReference type="ARBA" id="ARBA00022692"/>
    </source>
</evidence>
<dbReference type="GO" id="GO:1902600">
    <property type="term" value="P:proton transmembrane transport"/>
    <property type="evidence" value="ECO:0007669"/>
    <property type="project" value="InterPro"/>
</dbReference>
<feature type="transmembrane region" description="Helical" evidence="9">
    <location>
        <begin position="161"/>
        <end position="182"/>
    </location>
</feature>
<keyword evidence="2" id="KW-0813">Transport</keyword>
<dbReference type="PRINTS" id="PR00173">
    <property type="entry name" value="EDTRNSPORT"/>
</dbReference>
<dbReference type="NCBIfam" id="NF003715">
    <property type="entry name" value="PRK05326.1-2"/>
    <property type="match status" value="1"/>
</dbReference>
<evidence type="ECO:0000259" key="10">
    <source>
        <dbReference type="PROSITE" id="PS51202"/>
    </source>
</evidence>
<name>A0A174AJP1_9CLOT</name>
<dbReference type="InterPro" id="IPR036721">
    <property type="entry name" value="RCK_C_sf"/>
</dbReference>
<dbReference type="GO" id="GO:0015297">
    <property type="term" value="F:antiporter activity"/>
    <property type="evidence" value="ECO:0007669"/>
    <property type="project" value="UniProtKB-KW"/>
</dbReference>
<evidence type="ECO:0000256" key="1">
    <source>
        <dbReference type="ARBA" id="ARBA00004651"/>
    </source>
</evidence>
<feature type="transmembrane region" description="Helical" evidence="9">
    <location>
        <begin position="89"/>
        <end position="110"/>
    </location>
</feature>
<dbReference type="Pfam" id="PF02080">
    <property type="entry name" value="TrkA_C"/>
    <property type="match status" value="1"/>
</dbReference>
<proteinExistence type="predicted"/>
<feature type="transmembrane region" description="Helical" evidence="9">
    <location>
        <begin position="329"/>
        <end position="352"/>
    </location>
</feature>
<keyword evidence="7" id="KW-0406">Ion transport</keyword>
<keyword evidence="5 9" id="KW-0812">Transmembrane</keyword>
<evidence type="ECO:0000256" key="3">
    <source>
        <dbReference type="ARBA" id="ARBA00022449"/>
    </source>
</evidence>
<dbReference type="InterPro" id="IPR006037">
    <property type="entry name" value="RCK_C"/>
</dbReference>
<accession>A0A174AJP1</accession>
<evidence type="ECO:0000313" key="11">
    <source>
        <dbReference type="EMBL" id="CUN87666.1"/>
    </source>
</evidence>
<keyword evidence="8 9" id="KW-0472">Membrane</keyword>
<feature type="domain" description="RCK C-terminal" evidence="10">
    <location>
        <begin position="395"/>
        <end position="472"/>
    </location>
</feature>
<feature type="transmembrane region" description="Helical" evidence="9">
    <location>
        <begin position="358"/>
        <end position="377"/>
    </location>
</feature>
<evidence type="ECO:0000256" key="2">
    <source>
        <dbReference type="ARBA" id="ARBA00022448"/>
    </source>
</evidence>
<sequence>MMNTLMICGLVLLISITTSKVLYKFGVPILLIFIVLGMLFGSDGIVGIYFANYNLTNEICSIALVLIMFYGGFGTNWKVAKPSLKPALLMSTGGVIITTLLTGTFAYFILKVSILEGLLIGAVVSSTDAASVFAILRSQKLNLEGSLASLLEVESGSNDPTAYMITISILTIMSSGAVNGIILIIIKQIIFGVLIGVILAKIAVFVLRNVDFEIRGFDSIFITAIAILAYAVSEWLGGNGYLSVYLAGVIIGNSKIPHKKNLFYYFDGVSWIMQIALFFLLGLLAFPSKFPQVIGISIAISIFLIFIARPAATFLILKPFGYSTREKLFVSWVGLRGAASLVFAIYAMTYGVKIENDIFHIIFFVALFSVAIQGTLIPKLAKKLDLVDNSSPVLKTFNDYTGEMSSKLIELNITKESKWVNKIIMDADIPNEILIVMIKRNDEIIIPKGASIIKEGDILVLSGEGIENLEVV</sequence>
<dbReference type="NCBIfam" id="NF003716">
    <property type="entry name" value="PRK05326.1-3"/>
    <property type="match status" value="1"/>
</dbReference>
<evidence type="ECO:0000313" key="12">
    <source>
        <dbReference type="Proteomes" id="UP000095594"/>
    </source>
</evidence>
<comment type="subcellular location">
    <subcellularLocation>
        <location evidence="1">Cell membrane</location>
        <topology evidence="1">Multi-pass membrane protein</topology>
    </subcellularLocation>
</comment>
<dbReference type="AlphaFoldDB" id="A0A174AJP1"/>
<evidence type="ECO:0000256" key="6">
    <source>
        <dbReference type="ARBA" id="ARBA00022989"/>
    </source>
</evidence>
<keyword evidence="3" id="KW-0050">Antiport</keyword>
<dbReference type="PANTHER" id="PTHR32507:SF7">
    <property type="entry name" value="K(+)_H(+) ANTIPORTER NHAP2"/>
    <property type="match status" value="1"/>
</dbReference>
<dbReference type="RefSeq" id="WP_055263791.1">
    <property type="nucleotide sequence ID" value="NZ_CABIXQ010000003.1"/>
</dbReference>
<dbReference type="EMBL" id="CYZX01000003">
    <property type="protein sequence ID" value="CUN87666.1"/>
    <property type="molecule type" value="Genomic_DNA"/>
</dbReference>
<dbReference type="Proteomes" id="UP000095594">
    <property type="component" value="Unassembled WGS sequence"/>
</dbReference>
<dbReference type="PROSITE" id="PS51202">
    <property type="entry name" value="RCK_C"/>
    <property type="match status" value="1"/>
</dbReference>
<dbReference type="SUPFAM" id="SSF116726">
    <property type="entry name" value="TrkA C-terminal domain-like"/>
    <property type="match status" value="1"/>
</dbReference>
<dbReference type="InterPro" id="IPR006153">
    <property type="entry name" value="Cation/H_exchanger_TM"/>
</dbReference>
<dbReference type="Pfam" id="PF00999">
    <property type="entry name" value="Na_H_Exchanger"/>
    <property type="match status" value="1"/>
</dbReference>
<feature type="transmembrane region" description="Helical" evidence="9">
    <location>
        <begin position="220"/>
        <end position="250"/>
    </location>
</feature>
<organism evidence="11 12">
    <name type="scientific">Clostridium disporicum</name>
    <dbReference type="NCBI Taxonomy" id="84024"/>
    <lineage>
        <taxon>Bacteria</taxon>
        <taxon>Bacillati</taxon>
        <taxon>Bacillota</taxon>
        <taxon>Clostridia</taxon>
        <taxon>Eubacteriales</taxon>
        <taxon>Clostridiaceae</taxon>
        <taxon>Clostridium</taxon>
    </lineage>
</organism>
<keyword evidence="6 9" id="KW-1133">Transmembrane helix</keyword>
<evidence type="ECO:0000256" key="9">
    <source>
        <dbReference type="SAM" id="Phobius"/>
    </source>
</evidence>
<dbReference type="GO" id="GO:0008324">
    <property type="term" value="F:monoatomic cation transmembrane transporter activity"/>
    <property type="evidence" value="ECO:0007669"/>
    <property type="project" value="InterPro"/>
</dbReference>
<protein>
    <submittedName>
        <fullName evidence="11">Potassium/proton antiporter</fullName>
    </submittedName>
</protein>
<dbReference type="Gene3D" id="1.20.1530.20">
    <property type="match status" value="1"/>
</dbReference>
<keyword evidence="4" id="KW-1003">Cell membrane</keyword>
<feature type="transmembrane region" description="Helical" evidence="9">
    <location>
        <begin position="29"/>
        <end position="52"/>
    </location>
</feature>
<dbReference type="GO" id="GO:0006813">
    <property type="term" value="P:potassium ion transport"/>
    <property type="evidence" value="ECO:0007669"/>
    <property type="project" value="InterPro"/>
</dbReference>
<dbReference type="OrthoDB" id="9810759at2"/>
<dbReference type="PANTHER" id="PTHR32507">
    <property type="entry name" value="NA(+)/H(+) ANTIPORTER 1"/>
    <property type="match status" value="1"/>
</dbReference>
<evidence type="ECO:0000256" key="4">
    <source>
        <dbReference type="ARBA" id="ARBA00022475"/>
    </source>
</evidence>
<feature type="transmembrane region" description="Helical" evidence="9">
    <location>
        <begin position="189"/>
        <end position="208"/>
    </location>
</feature>
<dbReference type="GO" id="GO:0005886">
    <property type="term" value="C:plasma membrane"/>
    <property type="evidence" value="ECO:0007669"/>
    <property type="project" value="UniProtKB-SubCell"/>
</dbReference>